<dbReference type="PIRSF" id="PIRSF028162">
    <property type="entry name" value="BcbE_prd"/>
    <property type="match status" value="1"/>
</dbReference>
<dbReference type="InterPro" id="IPR029044">
    <property type="entry name" value="Nucleotide-diphossugar_trans"/>
</dbReference>
<sequence length="243" mass="27566">MNILFLMGGNSDKNKEDYPLYLTEVKGKTILEKQIESAEALHPESIIFCMKETEIKQYSTDSVISQLVPNAKIIPITGMTKGAICTALLASEYVDTDEELLIMAIDDFMDASGLAIINEFRNNHADAGVVCFNSIHPRYSFVKVNADGEPTQFSEKTPISRHALISFYYFKCGSDFIACAKDVIRKDRLINGNFYISQSLNEMILRQKHIMVKEIESAQFHPLKTEHQLAEYIMEYNKSLQSK</sequence>
<organism evidence="1 2">
    <name type="scientific">Veillonella atypica</name>
    <dbReference type="NCBI Taxonomy" id="39777"/>
    <lineage>
        <taxon>Bacteria</taxon>
        <taxon>Bacillati</taxon>
        <taxon>Bacillota</taxon>
        <taxon>Negativicutes</taxon>
        <taxon>Veillonellales</taxon>
        <taxon>Veillonellaceae</taxon>
        <taxon>Veillonella</taxon>
    </lineage>
</organism>
<dbReference type="Gene3D" id="3.90.550.10">
    <property type="entry name" value="Spore Coat Polysaccharide Biosynthesis Protein SpsA, Chain A"/>
    <property type="match status" value="1"/>
</dbReference>
<dbReference type="CDD" id="cd04183">
    <property type="entry name" value="GT2_BcE_like"/>
    <property type="match status" value="1"/>
</dbReference>
<dbReference type="AlphaFoldDB" id="A0AAJ1QAJ0"/>
<reference evidence="1" key="1">
    <citation type="submission" date="2023-05" db="EMBL/GenBank/DDBJ databases">
        <title>Cataloging the Phylogenetic Diversity of Human Bladder Bacteria.</title>
        <authorList>
            <person name="Du J."/>
        </authorList>
    </citation>
    <scope>NUCLEOTIDE SEQUENCE</scope>
    <source>
        <strain evidence="1">UMB10101</strain>
    </source>
</reference>
<gene>
    <name evidence="1" type="ORF">QP520_06760</name>
</gene>
<name>A0AAJ1QAJ0_9FIRM</name>
<dbReference type="EMBL" id="JASORJ010000010">
    <property type="protein sequence ID" value="MDK7357325.1"/>
    <property type="molecule type" value="Genomic_DNA"/>
</dbReference>
<evidence type="ECO:0000313" key="2">
    <source>
        <dbReference type="Proteomes" id="UP001236274"/>
    </source>
</evidence>
<dbReference type="Proteomes" id="UP001236274">
    <property type="component" value="Unassembled WGS sequence"/>
</dbReference>
<dbReference type="RefSeq" id="WP_227068981.1">
    <property type="nucleotide sequence ID" value="NZ_JAJCLE010000016.1"/>
</dbReference>
<comment type="caution">
    <text evidence="1">The sequence shown here is derived from an EMBL/GenBank/DDBJ whole genome shotgun (WGS) entry which is preliminary data.</text>
</comment>
<proteinExistence type="predicted"/>
<dbReference type="SUPFAM" id="SSF53448">
    <property type="entry name" value="Nucleotide-diphospho-sugar transferases"/>
    <property type="match status" value="1"/>
</dbReference>
<dbReference type="InterPro" id="IPR016873">
    <property type="entry name" value="Caps_polysacc_synth_BcbE_prd"/>
</dbReference>
<protein>
    <submittedName>
        <fullName evidence="1">Glycosyltransferase family 2 protein</fullName>
    </submittedName>
</protein>
<accession>A0AAJ1QAJ0</accession>
<evidence type="ECO:0000313" key="1">
    <source>
        <dbReference type="EMBL" id="MDK7357325.1"/>
    </source>
</evidence>